<gene>
    <name evidence="2" type="ORF">L195_g063634</name>
</gene>
<dbReference type="Proteomes" id="UP000236291">
    <property type="component" value="Unassembled WGS sequence"/>
</dbReference>
<evidence type="ECO:0000256" key="1">
    <source>
        <dbReference type="SAM" id="MobiDB-lite"/>
    </source>
</evidence>
<comment type="caution">
    <text evidence="2">The sequence shown here is derived from an EMBL/GenBank/DDBJ whole genome shotgun (WGS) entry which is preliminary data.</text>
</comment>
<name>A0A2K3KN62_TRIPR</name>
<reference evidence="2 3" key="1">
    <citation type="journal article" date="2014" name="Am. J. Bot.">
        <title>Genome assembly and annotation for red clover (Trifolium pratense; Fabaceae).</title>
        <authorList>
            <person name="Istvanek J."/>
            <person name="Jaros M."/>
            <person name="Krenek A."/>
            <person name="Repkova J."/>
        </authorList>
    </citation>
    <scope>NUCLEOTIDE SEQUENCE [LARGE SCALE GENOMIC DNA]</scope>
    <source>
        <strain evidence="3">cv. Tatra</strain>
        <tissue evidence="2">Young leaves</tissue>
    </source>
</reference>
<sequence length="50" mass="5391">MSESSQTTKSTRSTRSKAKVESSKIIKDVVPITTVHPSNTKAQTTAEKKG</sequence>
<feature type="non-terminal residue" evidence="2">
    <location>
        <position position="50"/>
    </location>
</feature>
<evidence type="ECO:0000313" key="2">
    <source>
        <dbReference type="EMBL" id="PNX67682.1"/>
    </source>
</evidence>
<accession>A0A2K3KN62</accession>
<dbReference type="EMBL" id="ASHM01214305">
    <property type="protein sequence ID" value="PNX67682.1"/>
    <property type="molecule type" value="Genomic_DNA"/>
</dbReference>
<reference evidence="2 3" key="2">
    <citation type="journal article" date="2017" name="Front. Plant Sci.">
        <title>Gene Classification and Mining of Molecular Markers Useful in Red Clover (Trifolium pratense) Breeding.</title>
        <authorList>
            <person name="Istvanek J."/>
            <person name="Dluhosova J."/>
            <person name="Dluhos P."/>
            <person name="Patkova L."/>
            <person name="Nedelnik J."/>
            <person name="Repkova J."/>
        </authorList>
    </citation>
    <scope>NUCLEOTIDE SEQUENCE [LARGE SCALE GENOMIC DNA]</scope>
    <source>
        <strain evidence="3">cv. Tatra</strain>
        <tissue evidence="2">Young leaves</tissue>
    </source>
</reference>
<organism evidence="2 3">
    <name type="scientific">Trifolium pratense</name>
    <name type="common">Red clover</name>
    <dbReference type="NCBI Taxonomy" id="57577"/>
    <lineage>
        <taxon>Eukaryota</taxon>
        <taxon>Viridiplantae</taxon>
        <taxon>Streptophyta</taxon>
        <taxon>Embryophyta</taxon>
        <taxon>Tracheophyta</taxon>
        <taxon>Spermatophyta</taxon>
        <taxon>Magnoliopsida</taxon>
        <taxon>eudicotyledons</taxon>
        <taxon>Gunneridae</taxon>
        <taxon>Pentapetalae</taxon>
        <taxon>rosids</taxon>
        <taxon>fabids</taxon>
        <taxon>Fabales</taxon>
        <taxon>Fabaceae</taxon>
        <taxon>Papilionoideae</taxon>
        <taxon>50 kb inversion clade</taxon>
        <taxon>NPAAA clade</taxon>
        <taxon>Hologalegina</taxon>
        <taxon>IRL clade</taxon>
        <taxon>Trifolieae</taxon>
        <taxon>Trifolium</taxon>
    </lineage>
</organism>
<protein>
    <submittedName>
        <fullName evidence="2">Uncharacterized protein</fullName>
    </submittedName>
</protein>
<evidence type="ECO:0000313" key="3">
    <source>
        <dbReference type="Proteomes" id="UP000236291"/>
    </source>
</evidence>
<dbReference type="AlphaFoldDB" id="A0A2K3KN62"/>
<proteinExistence type="predicted"/>
<feature type="compositionally biased region" description="Low complexity" evidence="1">
    <location>
        <begin position="1"/>
        <end position="11"/>
    </location>
</feature>
<feature type="region of interest" description="Disordered" evidence="1">
    <location>
        <begin position="1"/>
        <end position="23"/>
    </location>
</feature>